<dbReference type="InterPro" id="IPR016040">
    <property type="entry name" value="NAD(P)-bd_dom"/>
</dbReference>
<name>A0ABP8B1G7_9ACTN</name>
<comment type="caution">
    <text evidence="2">The sequence shown here is derived from an EMBL/GenBank/DDBJ whole genome shotgun (WGS) entry which is preliminary data.</text>
</comment>
<protein>
    <submittedName>
        <fullName evidence="2">NAD(P)-dependent oxidoreductase</fullName>
    </submittedName>
</protein>
<feature type="domain" description="NAD(P)-binding" evidence="1">
    <location>
        <begin position="10"/>
        <end position="200"/>
    </location>
</feature>
<organism evidence="2 3">
    <name type="scientific">Streptosporangium oxazolinicum</name>
    <dbReference type="NCBI Taxonomy" id="909287"/>
    <lineage>
        <taxon>Bacteria</taxon>
        <taxon>Bacillati</taxon>
        <taxon>Actinomycetota</taxon>
        <taxon>Actinomycetes</taxon>
        <taxon>Streptosporangiales</taxon>
        <taxon>Streptosporangiaceae</taxon>
        <taxon>Streptosporangium</taxon>
    </lineage>
</organism>
<evidence type="ECO:0000313" key="2">
    <source>
        <dbReference type="EMBL" id="GAA4195870.1"/>
    </source>
</evidence>
<proteinExistence type="predicted"/>
<sequence length="213" mass="22141">MRMSGIIVFGAGGRAGRAAVHEALRRGHRVTAVVRDPAGHGDLAADGVRVVAGDVTDASGVTRLAEGHDAAISAVYDPGAAQDVFFADAARALLDGLTRAKVSRLLVVGLASVLETASGTLLMDTPGYPQEYRSFYLGHAAGNDVLRTATTALDWLVVSPAGDFDHGGTRTGRYRTAPAEATGRVSYADFAIALLDEIDAPKHHRTHLGVEGG</sequence>
<dbReference type="EMBL" id="BAABAQ010000007">
    <property type="protein sequence ID" value="GAA4195870.1"/>
    <property type="molecule type" value="Genomic_DNA"/>
</dbReference>
<dbReference type="InterPro" id="IPR051606">
    <property type="entry name" value="Polyketide_Oxido-like"/>
</dbReference>
<reference evidence="3" key="1">
    <citation type="journal article" date="2019" name="Int. J. Syst. Evol. Microbiol.">
        <title>The Global Catalogue of Microorganisms (GCM) 10K type strain sequencing project: providing services to taxonomists for standard genome sequencing and annotation.</title>
        <authorList>
            <consortium name="The Broad Institute Genomics Platform"/>
            <consortium name="The Broad Institute Genome Sequencing Center for Infectious Disease"/>
            <person name="Wu L."/>
            <person name="Ma J."/>
        </authorList>
    </citation>
    <scope>NUCLEOTIDE SEQUENCE [LARGE SCALE GENOMIC DNA]</scope>
    <source>
        <strain evidence="3">JCM 17388</strain>
    </source>
</reference>
<dbReference type="Proteomes" id="UP001501251">
    <property type="component" value="Unassembled WGS sequence"/>
</dbReference>
<dbReference type="SUPFAM" id="SSF51735">
    <property type="entry name" value="NAD(P)-binding Rossmann-fold domains"/>
    <property type="match status" value="1"/>
</dbReference>
<dbReference type="PANTHER" id="PTHR43355">
    <property type="entry name" value="FLAVIN REDUCTASE (NADPH)"/>
    <property type="match status" value="1"/>
</dbReference>
<dbReference type="Pfam" id="PF13460">
    <property type="entry name" value="NAD_binding_10"/>
    <property type="match status" value="1"/>
</dbReference>
<evidence type="ECO:0000313" key="3">
    <source>
        <dbReference type="Proteomes" id="UP001501251"/>
    </source>
</evidence>
<dbReference type="Gene3D" id="3.40.50.720">
    <property type="entry name" value="NAD(P)-binding Rossmann-like Domain"/>
    <property type="match status" value="1"/>
</dbReference>
<accession>A0ABP8B1G7</accession>
<dbReference type="InterPro" id="IPR036291">
    <property type="entry name" value="NAD(P)-bd_dom_sf"/>
</dbReference>
<evidence type="ECO:0000259" key="1">
    <source>
        <dbReference type="Pfam" id="PF13460"/>
    </source>
</evidence>
<keyword evidence="3" id="KW-1185">Reference proteome</keyword>
<gene>
    <name evidence="2" type="ORF">GCM10022252_42360</name>
</gene>
<dbReference type="PANTHER" id="PTHR43355:SF2">
    <property type="entry name" value="FLAVIN REDUCTASE (NADPH)"/>
    <property type="match status" value="1"/>
</dbReference>